<dbReference type="FunFam" id="3.30.200.20:FF:000289">
    <property type="entry name" value="Cyclin-dependent kinase D-1"/>
    <property type="match status" value="1"/>
</dbReference>
<dbReference type="GO" id="GO:0004693">
    <property type="term" value="F:cyclin-dependent protein serine/threonine kinase activity"/>
    <property type="evidence" value="ECO:0007669"/>
    <property type="project" value="UniProtKB-EC"/>
</dbReference>
<evidence type="ECO:0000256" key="20">
    <source>
        <dbReference type="SAM" id="MobiDB-lite"/>
    </source>
</evidence>
<dbReference type="SMART" id="SM00220">
    <property type="entry name" value="S_TKc"/>
    <property type="match status" value="1"/>
</dbReference>
<evidence type="ECO:0000256" key="6">
    <source>
        <dbReference type="ARBA" id="ARBA00022679"/>
    </source>
</evidence>
<feature type="binding site" evidence="17">
    <location>
        <position position="50"/>
    </location>
    <ligand>
        <name>ATP</name>
        <dbReference type="ChEBI" id="CHEBI:30616"/>
    </ligand>
</feature>
<dbReference type="GO" id="GO:0008353">
    <property type="term" value="F:RNA polymerase II CTD heptapeptide repeat kinase activity"/>
    <property type="evidence" value="ECO:0007669"/>
    <property type="project" value="UniProtKB-EC"/>
</dbReference>
<feature type="region of interest" description="Disordered" evidence="20">
    <location>
        <begin position="307"/>
        <end position="343"/>
    </location>
</feature>
<dbReference type="PANTHER" id="PTHR24056:SF0">
    <property type="entry name" value="CYCLIN-DEPENDENT KINASE 7"/>
    <property type="match status" value="1"/>
</dbReference>
<comment type="catalytic activity">
    <reaction evidence="10">
        <text>L-threonyl-[protein] + ATP = O-phospho-L-threonyl-[protein] + ADP + H(+)</text>
        <dbReference type="Rhea" id="RHEA:46608"/>
        <dbReference type="Rhea" id="RHEA-COMP:11060"/>
        <dbReference type="Rhea" id="RHEA-COMP:11605"/>
        <dbReference type="ChEBI" id="CHEBI:15378"/>
        <dbReference type="ChEBI" id="CHEBI:30013"/>
        <dbReference type="ChEBI" id="CHEBI:30616"/>
        <dbReference type="ChEBI" id="CHEBI:61977"/>
        <dbReference type="ChEBI" id="CHEBI:456216"/>
        <dbReference type="EC" id="2.7.11.22"/>
    </reaction>
</comment>
<dbReference type="GO" id="GO:0005524">
    <property type="term" value="F:ATP binding"/>
    <property type="evidence" value="ECO:0007669"/>
    <property type="project" value="UniProtKB-UniRule"/>
</dbReference>
<evidence type="ECO:0000256" key="16">
    <source>
        <dbReference type="PIRSR" id="PIRSR637770-1"/>
    </source>
</evidence>
<evidence type="ECO:0000256" key="18">
    <source>
        <dbReference type="PROSITE-ProRule" id="PRU10141"/>
    </source>
</evidence>
<evidence type="ECO:0000256" key="5">
    <source>
        <dbReference type="ARBA" id="ARBA00022553"/>
    </source>
</evidence>
<dbReference type="GO" id="GO:0070985">
    <property type="term" value="C:transcription factor TFIIK complex"/>
    <property type="evidence" value="ECO:0007669"/>
    <property type="project" value="InterPro"/>
</dbReference>
<evidence type="ECO:0000256" key="3">
    <source>
        <dbReference type="ARBA" id="ARBA00012425"/>
    </source>
</evidence>
<protein>
    <recommendedName>
        <fullName evidence="13">Cyclin-dependent kinase D-1</fullName>
        <ecNumber evidence="3">2.7.11.22</ecNumber>
        <ecNumber evidence="2">2.7.11.23</ecNumber>
    </recommendedName>
    <alternativeName>
        <fullName evidence="15">CDC2+/CDC28-related protein kinase R2</fullName>
    </alternativeName>
    <alternativeName>
        <fullName evidence="14">CDK-activating kinase R2</fullName>
    </alternativeName>
</protein>
<dbReference type="Proteomes" id="UP001085076">
    <property type="component" value="Miscellaneous, Linkage group lg04"/>
</dbReference>
<dbReference type="GO" id="GO:0005737">
    <property type="term" value="C:cytoplasm"/>
    <property type="evidence" value="ECO:0007669"/>
    <property type="project" value="TreeGrafter"/>
</dbReference>
<dbReference type="EC" id="2.7.11.22" evidence="3"/>
<dbReference type="EC" id="2.7.11.23" evidence="2"/>
<feature type="binding site" evidence="18">
    <location>
        <position position="51"/>
    </location>
    <ligand>
        <name>ATP</name>
        <dbReference type="ChEBI" id="CHEBI:30616"/>
    </ligand>
</feature>
<dbReference type="SUPFAM" id="SSF56112">
    <property type="entry name" value="Protein kinase-like (PK-like)"/>
    <property type="match status" value="1"/>
</dbReference>
<comment type="similarity">
    <text evidence="1">Belongs to the protein kinase superfamily. CMGC Ser/Thr protein kinase family. CDC2/CDKX subfamily.</text>
</comment>
<dbReference type="GO" id="GO:0045944">
    <property type="term" value="P:positive regulation of transcription by RNA polymerase II"/>
    <property type="evidence" value="ECO:0007669"/>
    <property type="project" value="TreeGrafter"/>
</dbReference>
<dbReference type="PANTHER" id="PTHR24056">
    <property type="entry name" value="CELL DIVISION PROTEIN KINASE"/>
    <property type="match status" value="1"/>
</dbReference>
<dbReference type="PROSITE" id="PS00107">
    <property type="entry name" value="PROTEIN_KINASE_ATP"/>
    <property type="match status" value="1"/>
</dbReference>
<evidence type="ECO:0000256" key="8">
    <source>
        <dbReference type="ARBA" id="ARBA00022777"/>
    </source>
</evidence>
<reference evidence="22" key="1">
    <citation type="submission" date="2021-03" db="EMBL/GenBank/DDBJ databases">
        <authorList>
            <person name="Li Z."/>
            <person name="Yang C."/>
        </authorList>
    </citation>
    <scope>NUCLEOTIDE SEQUENCE</scope>
    <source>
        <strain evidence="22">Dzin_1.0</strain>
        <tissue evidence="22">Leaf</tissue>
    </source>
</reference>
<keyword evidence="8" id="KW-0418">Kinase</keyword>
<dbReference type="Gene3D" id="3.30.200.20">
    <property type="entry name" value="Phosphorylase Kinase, domain 1"/>
    <property type="match status" value="1"/>
</dbReference>
<evidence type="ECO:0000256" key="12">
    <source>
        <dbReference type="ARBA" id="ARBA00049280"/>
    </source>
</evidence>
<feature type="domain" description="Protein kinase" evidence="21">
    <location>
        <begin position="21"/>
        <end position="301"/>
    </location>
</feature>
<gene>
    <name evidence="22" type="ORF">J5N97_018044</name>
</gene>
<comment type="catalytic activity">
    <reaction evidence="12">
        <text>[DNA-directed RNA polymerase] + ATP = phospho-[DNA-directed RNA polymerase] + ADP + H(+)</text>
        <dbReference type="Rhea" id="RHEA:10216"/>
        <dbReference type="Rhea" id="RHEA-COMP:11321"/>
        <dbReference type="Rhea" id="RHEA-COMP:11322"/>
        <dbReference type="ChEBI" id="CHEBI:15378"/>
        <dbReference type="ChEBI" id="CHEBI:30616"/>
        <dbReference type="ChEBI" id="CHEBI:43176"/>
        <dbReference type="ChEBI" id="CHEBI:68546"/>
        <dbReference type="ChEBI" id="CHEBI:456216"/>
        <dbReference type="EC" id="2.7.11.23"/>
    </reaction>
</comment>
<sequence>MMSYQDPNPAAAEEKLVAERYLKREILGEGTYGVVFKAIDTKTGQTVAIKKIRLGKYKEGVNFTALREIKLLKELKDPNIIELIDAFPHKGNLHLVFEFMESDLEAVIRDRNAVLSPADIKSYIQMTLKGLAFCHKKWVLHRDMKPNNLLISSDGQLRLGDFGLARIFGSPDRKFTHQVFARWYRAPELLFGTKQYGSGVDVWAAGCIFAELLLRRPFLQGSSDIDQLGKIFAAFGTPKPSQWPDMVYLPDYVEYQFVPAPPLRSLFPMASDDALDLLSRMFTYDPKARISAQQALEHRYFSSVPAPTKPSLLPRPIRKGESANQKTTDVVPQDGPVVLSPPRKSRRVMGFEGNIHHLGKAGEQVWDVKHMGEASSQSGEMPMSVDLEAIFGSRPAPRPTLNSADRSHLKRKLELDLESEYHQ</sequence>
<dbReference type="Pfam" id="PF00069">
    <property type="entry name" value="Pkinase"/>
    <property type="match status" value="1"/>
</dbReference>
<dbReference type="InterPro" id="IPR000719">
    <property type="entry name" value="Prot_kinase_dom"/>
</dbReference>
<dbReference type="PROSITE" id="PS00108">
    <property type="entry name" value="PROTEIN_KINASE_ST"/>
    <property type="match status" value="1"/>
</dbReference>
<keyword evidence="7 17" id="KW-0547">Nucleotide-binding</keyword>
<evidence type="ECO:0000256" key="10">
    <source>
        <dbReference type="ARBA" id="ARBA00047811"/>
    </source>
</evidence>
<evidence type="ECO:0000256" key="2">
    <source>
        <dbReference type="ARBA" id="ARBA00012409"/>
    </source>
</evidence>
<comment type="caution">
    <text evidence="22">The sequence shown here is derived from an EMBL/GenBank/DDBJ whole genome shotgun (WGS) entry which is preliminary data.</text>
</comment>
<dbReference type="EMBL" id="JAGGNH010000004">
    <property type="protein sequence ID" value="KAJ0976079.1"/>
    <property type="molecule type" value="Genomic_DNA"/>
</dbReference>
<dbReference type="InterPro" id="IPR017441">
    <property type="entry name" value="Protein_kinase_ATP_BS"/>
</dbReference>
<dbReference type="InterPro" id="IPR037770">
    <property type="entry name" value="CDK7"/>
</dbReference>
<dbReference type="OrthoDB" id="1732493at2759"/>
<dbReference type="AlphaFoldDB" id="A0A9D5CN41"/>
<organism evidence="22 23">
    <name type="scientific">Dioscorea zingiberensis</name>
    <dbReference type="NCBI Taxonomy" id="325984"/>
    <lineage>
        <taxon>Eukaryota</taxon>
        <taxon>Viridiplantae</taxon>
        <taxon>Streptophyta</taxon>
        <taxon>Embryophyta</taxon>
        <taxon>Tracheophyta</taxon>
        <taxon>Spermatophyta</taxon>
        <taxon>Magnoliopsida</taxon>
        <taxon>Liliopsida</taxon>
        <taxon>Dioscoreales</taxon>
        <taxon>Dioscoreaceae</taxon>
        <taxon>Dioscorea</taxon>
    </lineage>
</organism>
<evidence type="ECO:0000313" key="23">
    <source>
        <dbReference type="Proteomes" id="UP001085076"/>
    </source>
</evidence>
<evidence type="ECO:0000256" key="19">
    <source>
        <dbReference type="RuleBase" id="RU000304"/>
    </source>
</evidence>
<dbReference type="FunFam" id="1.10.510.10:FF:000097">
    <property type="entry name" value="Putative cyclin-dependent kinase 7"/>
    <property type="match status" value="1"/>
</dbReference>
<dbReference type="InterPro" id="IPR008271">
    <property type="entry name" value="Ser/Thr_kinase_AS"/>
</dbReference>
<dbReference type="Gene3D" id="1.10.510.10">
    <property type="entry name" value="Transferase(Phosphotransferase) domain 1"/>
    <property type="match status" value="1"/>
</dbReference>
<comment type="catalytic activity">
    <reaction evidence="11">
        <text>L-seryl-[protein] + ATP = O-phospho-L-seryl-[protein] + ADP + H(+)</text>
        <dbReference type="Rhea" id="RHEA:17989"/>
        <dbReference type="Rhea" id="RHEA-COMP:9863"/>
        <dbReference type="Rhea" id="RHEA-COMP:11604"/>
        <dbReference type="ChEBI" id="CHEBI:15378"/>
        <dbReference type="ChEBI" id="CHEBI:29999"/>
        <dbReference type="ChEBI" id="CHEBI:30616"/>
        <dbReference type="ChEBI" id="CHEBI:83421"/>
        <dbReference type="ChEBI" id="CHEBI:456216"/>
        <dbReference type="EC" id="2.7.11.22"/>
    </reaction>
</comment>
<evidence type="ECO:0000256" key="9">
    <source>
        <dbReference type="ARBA" id="ARBA00022840"/>
    </source>
</evidence>
<dbReference type="CDD" id="cd07841">
    <property type="entry name" value="STKc_CDK7"/>
    <property type="match status" value="1"/>
</dbReference>
<evidence type="ECO:0000256" key="13">
    <source>
        <dbReference type="ARBA" id="ARBA00068143"/>
    </source>
</evidence>
<reference evidence="22" key="2">
    <citation type="journal article" date="2022" name="Hortic Res">
        <title>The genome of Dioscorea zingiberensis sheds light on the biosynthesis, origin and evolution of the medicinally important diosgenin saponins.</title>
        <authorList>
            <person name="Li Y."/>
            <person name="Tan C."/>
            <person name="Li Z."/>
            <person name="Guo J."/>
            <person name="Li S."/>
            <person name="Chen X."/>
            <person name="Wang C."/>
            <person name="Dai X."/>
            <person name="Yang H."/>
            <person name="Song W."/>
            <person name="Hou L."/>
            <person name="Xu J."/>
            <person name="Tong Z."/>
            <person name="Xu A."/>
            <person name="Yuan X."/>
            <person name="Wang W."/>
            <person name="Yang Q."/>
            <person name="Chen L."/>
            <person name="Sun Z."/>
            <person name="Wang K."/>
            <person name="Pan B."/>
            <person name="Chen J."/>
            <person name="Bao Y."/>
            <person name="Liu F."/>
            <person name="Qi X."/>
            <person name="Gang D.R."/>
            <person name="Wen J."/>
            <person name="Li J."/>
        </authorList>
    </citation>
    <scope>NUCLEOTIDE SEQUENCE</scope>
    <source>
        <strain evidence="22">Dzin_1.0</strain>
    </source>
</reference>
<keyword evidence="4 19" id="KW-0723">Serine/threonine-protein kinase</keyword>
<evidence type="ECO:0000256" key="15">
    <source>
        <dbReference type="ARBA" id="ARBA00082468"/>
    </source>
</evidence>
<dbReference type="InterPro" id="IPR050108">
    <property type="entry name" value="CDK"/>
</dbReference>
<feature type="binding site" evidence="17">
    <location>
        <begin position="27"/>
        <end position="35"/>
    </location>
    <ligand>
        <name>ATP</name>
        <dbReference type="ChEBI" id="CHEBI:30616"/>
    </ligand>
</feature>
<evidence type="ECO:0000256" key="17">
    <source>
        <dbReference type="PIRSR" id="PIRSR637770-2"/>
    </source>
</evidence>
<keyword evidence="23" id="KW-1185">Reference proteome</keyword>
<feature type="active site" description="Proton acceptor" evidence="16">
    <location>
        <position position="143"/>
    </location>
</feature>
<evidence type="ECO:0000259" key="21">
    <source>
        <dbReference type="PROSITE" id="PS50011"/>
    </source>
</evidence>
<evidence type="ECO:0000256" key="11">
    <source>
        <dbReference type="ARBA" id="ARBA00048367"/>
    </source>
</evidence>
<evidence type="ECO:0000313" key="22">
    <source>
        <dbReference type="EMBL" id="KAJ0976079.1"/>
    </source>
</evidence>
<keyword evidence="6" id="KW-0808">Transferase</keyword>
<accession>A0A9D5CN41</accession>
<evidence type="ECO:0000256" key="7">
    <source>
        <dbReference type="ARBA" id="ARBA00022741"/>
    </source>
</evidence>
<evidence type="ECO:0000256" key="1">
    <source>
        <dbReference type="ARBA" id="ARBA00006485"/>
    </source>
</evidence>
<keyword evidence="5" id="KW-0597">Phosphoprotein</keyword>
<dbReference type="PROSITE" id="PS50011">
    <property type="entry name" value="PROTEIN_KINASE_DOM"/>
    <property type="match status" value="1"/>
</dbReference>
<proteinExistence type="inferred from homology"/>
<evidence type="ECO:0000256" key="4">
    <source>
        <dbReference type="ARBA" id="ARBA00022527"/>
    </source>
</evidence>
<evidence type="ECO:0000256" key="14">
    <source>
        <dbReference type="ARBA" id="ARBA00082116"/>
    </source>
</evidence>
<dbReference type="InterPro" id="IPR011009">
    <property type="entry name" value="Kinase-like_dom_sf"/>
</dbReference>
<name>A0A9D5CN41_9LILI</name>
<keyword evidence="9 17" id="KW-0067">ATP-binding</keyword>